<dbReference type="RefSeq" id="WP_244805187.1">
    <property type="nucleotide sequence ID" value="NZ_JALIEA010000017.1"/>
</dbReference>
<accession>A0A9X1WIS5</accession>
<evidence type="ECO:0000256" key="1">
    <source>
        <dbReference type="SAM" id="SignalP"/>
    </source>
</evidence>
<dbReference type="SUPFAM" id="SSF54427">
    <property type="entry name" value="NTF2-like"/>
    <property type="match status" value="1"/>
</dbReference>
<dbReference type="Pfam" id="PF05223">
    <property type="entry name" value="MecA_N"/>
    <property type="match status" value="1"/>
</dbReference>
<dbReference type="GO" id="GO:0046677">
    <property type="term" value="P:response to antibiotic"/>
    <property type="evidence" value="ECO:0007669"/>
    <property type="project" value="InterPro"/>
</dbReference>
<dbReference type="InterPro" id="IPR001460">
    <property type="entry name" value="PCN-bd_Tpept"/>
</dbReference>
<dbReference type="Gene3D" id="3.40.710.10">
    <property type="entry name" value="DD-peptidase/beta-lactamase superfamily"/>
    <property type="match status" value="1"/>
</dbReference>
<name>A0A9X1WIS5_9CORY</name>
<dbReference type="GO" id="GO:0005886">
    <property type="term" value="C:plasma membrane"/>
    <property type="evidence" value="ECO:0007669"/>
    <property type="project" value="TreeGrafter"/>
</dbReference>
<feature type="domain" description="NTF2-like N-terminal transpeptidase" evidence="3">
    <location>
        <begin position="43"/>
        <end position="147"/>
    </location>
</feature>
<dbReference type="InterPro" id="IPR032710">
    <property type="entry name" value="NTF2-like_dom_sf"/>
</dbReference>
<dbReference type="Proteomes" id="UP001139207">
    <property type="component" value="Unassembled WGS sequence"/>
</dbReference>
<dbReference type="GO" id="GO:0071555">
    <property type="term" value="P:cell wall organization"/>
    <property type="evidence" value="ECO:0007669"/>
    <property type="project" value="TreeGrafter"/>
</dbReference>
<dbReference type="PANTHER" id="PTHR30627">
    <property type="entry name" value="PEPTIDOGLYCAN D,D-TRANSPEPTIDASE"/>
    <property type="match status" value="1"/>
</dbReference>
<feature type="chain" id="PRO_5040928155" evidence="1">
    <location>
        <begin position="32"/>
        <end position="623"/>
    </location>
</feature>
<dbReference type="InterPro" id="IPR007887">
    <property type="entry name" value="MecA_N"/>
</dbReference>
<dbReference type="GO" id="GO:0008658">
    <property type="term" value="F:penicillin binding"/>
    <property type="evidence" value="ECO:0007669"/>
    <property type="project" value="InterPro"/>
</dbReference>
<gene>
    <name evidence="4" type="ORF">MUN33_12185</name>
</gene>
<protein>
    <submittedName>
        <fullName evidence="4">Penicillin-binding transpeptidase domain-containing protein</fullName>
    </submittedName>
</protein>
<dbReference type="EMBL" id="JALIEA010000017">
    <property type="protein sequence ID" value="MCJ7859460.1"/>
    <property type="molecule type" value="Genomic_DNA"/>
</dbReference>
<dbReference type="PANTHER" id="PTHR30627:SF24">
    <property type="entry name" value="PENICILLIN-BINDING PROTEIN 4B"/>
    <property type="match status" value="1"/>
</dbReference>
<feature type="domain" description="Penicillin-binding protein transpeptidase" evidence="2">
    <location>
        <begin position="342"/>
        <end position="609"/>
    </location>
</feature>
<keyword evidence="1" id="KW-0732">Signal</keyword>
<organism evidence="4 5">
    <name type="scientific">Corynebacterium kalidii</name>
    <dbReference type="NCBI Taxonomy" id="2931982"/>
    <lineage>
        <taxon>Bacteria</taxon>
        <taxon>Bacillati</taxon>
        <taxon>Actinomycetota</taxon>
        <taxon>Actinomycetes</taxon>
        <taxon>Mycobacteriales</taxon>
        <taxon>Corynebacteriaceae</taxon>
        <taxon>Corynebacterium</taxon>
    </lineage>
</organism>
<reference evidence="4" key="1">
    <citation type="submission" date="2022-04" db="EMBL/GenBank/DDBJ databases">
        <title>Corynebacterium kalidii LD5P10.</title>
        <authorList>
            <person name="Sun J.Q."/>
        </authorList>
    </citation>
    <scope>NUCLEOTIDE SEQUENCE</scope>
    <source>
        <strain evidence="4">LD5P10</strain>
    </source>
</reference>
<dbReference type="Pfam" id="PF00905">
    <property type="entry name" value="Transpeptidase"/>
    <property type="match status" value="1"/>
</dbReference>
<evidence type="ECO:0000259" key="3">
    <source>
        <dbReference type="Pfam" id="PF05223"/>
    </source>
</evidence>
<comment type="caution">
    <text evidence="4">The sequence shown here is derived from an EMBL/GenBank/DDBJ whole genome shotgun (WGS) entry which is preliminary data.</text>
</comment>
<dbReference type="InterPro" id="IPR012338">
    <property type="entry name" value="Beta-lactam/transpept-like"/>
</dbReference>
<evidence type="ECO:0000313" key="4">
    <source>
        <dbReference type="EMBL" id="MCJ7859460.1"/>
    </source>
</evidence>
<dbReference type="GO" id="GO:0071972">
    <property type="term" value="F:peptidoglycan L,D-transpeptidase activity"/>
    <property type="evidence" value="ECO:0007669"/>
    <property type="project" value="TreeGrafter"/>
</dbReference>
<evidence type="ECO:0000313" key="5">
    <source>
        <dbReference type="Proteomes" id="UP001139207"/>
    </source>
</evidence>
<proteinExistence type="predicted"/>
<dbReference type="InterPro" id="IPR050515">
    <property type="entry name" value="Beta-lactam/transpept"/>
</dbReference>
<dbReference type="AlphaFoldDB" id="A0A9X1WIS5"/>
<dbReference type="SUPFAM" id="SSF56601">
    <property type="entry name" value="beta-lactamase/transpeptidase-like"/>
    <property type="match status" value="1"/>
</dbReference>
<keyword evidence="5" id="KW-1185">Reference proteome</keyword>
<feature type="signal peptide" evidence="1">
    <location>
        <begin position="1"/>
        <end position="31"/>
    </location>
</feature>
<evidence type="ECO:0000259" key="2">
    <source>
        <dbReference type="Pfam" id="PF00905"/>
    </source>
</evidence>
<sequence>MIQNPGTQAPRRTTTATVLCLILTVVTVAVTACTPRPDVADDLVGDFLAAVASRDVDTAGGLTDDAGTASAALEESWASLQAESLDTELRDVRTEDNVATADYTMTWALPGDRTFSYDATLTATRTEGDWTVRWRSSVLHPDLGSDQHLELRRVEPRVADIVGSDGAVLATPGTRWRVLLDTAEARRNGGVQGTVNSIARVLDAAHAQDEAVPTIDPARVSAAALETQGTYSVTMVPGEFGDRVQADLEDIDGVSMNEEPAMVRPDPGFAPDIMSRVTQLVEPELAGDAGWEVVAVNQNASVVRTMERTPATPAPAVRVSLSRQVQEAAQKAVDTRPDDQAMMVVMRPSTGEVLAVAQTEEADKQGDVALSGQYPPGSTFKVITAAAGLEKENLSADSTVACPATQDIGGRVVTNYNSFSLGQTSMRNAFAQSCNTTFARISTDMAPGELRDEARKFGLGRDYDIPGLTTVTGQVPEGEVMLDRTEAGYGQGNDLASPFGMALVAATAANGKTPVPTLIDTGDVHTLDGDGKKAVEGEPLDPRVLGNLRDMMRAVVTSGSGTAISGAGEVYGKTGEAEINEGSHAWFMGYRGDLAFATMIVLGGGSEHSVAVTQQFFSHLDGE</sequence>